<feature type="domain" description="TNFR-Cys" evidence="10">
    <location>
        <begin position="132"/>
        <end position="170"/>
    </location>
</feature>
<evidence type="ECO:0000256" key="5">
    <source>
        <dbReference type="ARBA" id="ARBA00022737"/>
    </source>
</evidence>
<evidence type="ECO:0000256" key="7">
    <source>
        <dbReference type="ARBA" id="ARBA00023180"/>
    </source>
</evidence>
<dbReference type="STRING" id="8187.ENSLCAP00010001564"/>
<dbReference type="Pfam" id="PF21733">
    <property type="entry name" value="Death_3"/>
    <property type="match status" value="1"/>
</dbReference>
<gene>
    <name evidence="11" type="primary">LOC108887581</name>
</gene>
<feature type="domain" description="TNFR-Cys" evidence="10">
    <location>
        <begin position="91"/>
        <end position="131"/>
    </location>
</feature>
<evidence type="ECO:0000256" key="9">
    <source>
        <dbReference type="SAM" id="MobiDB-lite"/>
    </source>
</evidence>
<feature type="repeat" description="TNFR-Cys" evidence="8">
    <location>
        <begin position="132"/>
        <end position="170"/>
    </location>
</feature>
<name>A0A4W6BL54_LATCA</name>
<dbReference type="PANTHER" id="PTHR23097">
    <property type="entry name" value="TUMOR NECROSIS FACTOR RECEPTOR SUPERFAMILY MEMBER"/>
    <property type="match status" value="1"/>
</dbReference>
<keyword evidence="5" id="KW-0677">Repeat</keyword>
<evidence type="ECO:0000256" key="3">
    <source>
        <dbReference type="ARBA" id="ARBA00022703"/>
    </source>
</evidence>
<evidence type="ECO:0000256" key="4">
    <source>
        <dbReference type="ARBA" id="ARBA00022729"/>
    </source>
</evidence>
<dbReference type="GO" id="GO:0006915">
    <property type="term" value="P:apoptotic process"/>
    <property type="evidence" value="ECO:0007669"/>
    <property type="project" value="UniProtKB-KW"/>
</dbReference>
<dbReference type="InterPro" id="IPR048522">
    <property type="entry name" value="Death_3_fish"/>
</dbReference>
<dbReference type="PROSITE" id="PS50050">
    <property type="entry name" value="TNFR_NGFR_2"/>
    <property type="match status" value="2"/>
</dbReference>
<dbReference type="InterPro" id="IPR001368">
    <property type="entry name" value="TNFR/NGFR_Cys_rich_reg"/>
</dbReference>
<comment type="caution">
    <text evidence="8">Lacks conserved residue(s) required for the propagation of feature annotation.</text>
</comment>
<feature type="disulfide bond" evidence="8">
    <location>
        <begin position="110"/>
        <end position="123"/>
    </location>
</feature>
<dbReference type="InterPro" id="IPR052459">
    <property type="entry name" value="TNFRSF_decoy_receptor"/>
</dbReference>
<reference evidence="11" key="3">
    <citation type="submission" date="2025-09" db="UniProtKB">
        <authorList>
            <consortium name="Ensembl"/>
        </authorList>
    </citation>
    <scope>IDENTIFICATION</scope>
</reference>
<evidence type="ECO:0000256" key="2">
    <source>
        <dbReference type="ARBA" id="ARBA00022525"/>
    </source>
</evidence>
<feature type="disulfide bond" evidence="8">
    <location>
        <begin position="152"/>
        <end position="170"/>
    </location>
</feature>
<feature type="disulfide bond" evidence="8">
    <location>
        <begin position="113"/>
        <end position="131"/>
    </location>
</feature>
<feature type="repeat" description="TNFR-Cys" evidence="8">
    <location>
        <begin position="91"/>
        <end position="131"/>
    </location>
</feature>
<sequence>MNEKPGGVRKRPPPPSSLTQQPETLLQMLLPFLPVMLLSARAVLVASVAAPALTFRGTDPITGQPVVCDRCPPGTYLRARCTMTRKSECAPCPPGSFTELWNHIGKCLRCGVCGHDQVVKKACSADSDCQCQCKDGYYYQKNYDMCLRHRECPSGEGVLTEGTADEDTVCHTCPNGTYSDTMSAHQTCTEHKSCRAAGQQLVLKGSIWHDSLCVSCTELQSRDGASYLREILPAFFAHHTLTVKRLRRIVHHLPSEDGKKQAGTSTLNLPELRVRINAWVASATAQQIRRLPEALIKAGANNVGERLQNKLRRIDCNLNELCALANEVDVVLE</sequence>
<keyword evidence="4" id="KW-0732">Signal</keyword>
<keyword evidence="6 8" id="KW-1015">Disulfide bond</keyword>
<protein>
    <recommendedName>
        <fullName evidence="10">TNFR-Cys domain-containing protein</fullName>
    </recommendedName>
</protein>
<dbReference type="AlphaFoldDB" id="A0A4W6BL54"/>
<reference evidence="11" key="2">
    <citation type="submission" date="2025-08" db="UniProtKB">
        <authorList>
            <consortium name="Ensembl"/>
        </authorList>
    </citation>
    <scope>IDENTIFICATION</scope>
</reference>
<proteinExistence type="predicted"/>
<evidence type="ECO:0000256" key="6">
    <source>
        <dbReference type="ARBA" id="ARBA00023157"/>
    </source>
</evidence>
<keyword evidence="3" id="KW-0053">Apoptosis</keyword>
<dbReference type="SUPFAM" id="SSF57586">
    <property type="entry name" value="TNF receptor-like"/>
    <property type="match status" value="2"/>
</dbReference>
<dbReference type="Proteomes" id="UP000314980">
    <property type="component" value="Unassembled WGS sequence"/>
</dbReference>
<dbReference type="SMART" id="SM01411">
    <property type="entry name" value="Ephrin_rec_like"/>
    <property type="match status" value="2"/>
</dbReference>
<evidence type="ECO:0000259" key="10">
    <source>
        <dbReference type="PROSITE" id="PS50050"/>
    </source>
</evidence>
<evidence type="ECO:0000313" key="11">
    <source>
        <dbReference type="Ensembl" id="ENSLCAP00010001564.1"/>
    </source>
</evidence>
<dbReference type="GeneTree" id="ENSGT00940000155167"/>
<comment type="subcellular location">
    <subcellularLocation>
        <location evidence="1">Secreted</location>
    </subcellularLocation>
</comment>
<evidence type="ECO:0000313" key="12">
    <source>
        <dbReference type="Proteomes" id="UP000314980"/>
    </source>
</evidence>
<dbReference type="Pfam" id="PF00020">
    <property type="entry name" value="TNFR_c6"/>
    <property type="match status" value="2"/>
</dbReference>
<evidence type="ECO:0000256" key="8">
    <source>
        <dbReference type="PROSITE-ProRule" id="PRU00206"/>
    </source>
</evidence>
<dbReference type="Ensembl" id="ENSLCAT00010001627.1">
    <property type="protein sequence ID" value="ENSLCAP00010001564.1"/>
    <property type="gene ID" value="ENSLCAG00010000906.1"/>
</dbReference>
<evidence type="ECO:0000256" key="1">
    <source>
        <dbReference type="ARBA" id="ARBA00004613"/>
    </source>
</evidence>
<dbReference type="InParanoid" id="A0A4W6BL54"/>
<reference evidence="12" key="1">
    <citation type="submission" date="2015-09" db="EMBL/GenBank/DDBJ databases">
        <authorList>
            <person name="Sai Rama Sridatta P."/>
        </authorList>
    </citation>
    <scope>NUCLEOTIDE SEQUENCE [LARGE SCALE GENOMIC DNA]</scope>
</reference>
<dbReference type="SMART" id="SM00208">
    <property type="entry name" value="TNFR"/>
    <property type="match status" value="4"/>
</dbReference>
<feature type="disulfide bond" evidence="8">
    <location>
        <begin position="92"/>
        <end position="107"/>
    </location>
</feature>
<organism evidence="11 12">
    <name type="scientific">Lates calcarifer</name>
    <name type="common">Barramundi</name>
    <name type="synonym">Holocentrus calcarifer</name>
    <dbReference type="NCBI Taxonomy" id="8187"/>
    <lineage>
        <taxon>Eukaryota</taxon>
        <taxon>Metazoa</taxon>
        <taxon>Chordata</taxon>
        <taxon>Craniata</taxon>
        <taxon>Vertebrata</taxon>
        <taxon>Euteleostomi</taxon>
        <taxon>Actinopterygii</taxon>
        <taxon>Neopterygii</taxon>
        <taxon>Teleostei</taxon>
        <taxon>Neoteleostei</taxon>
        <taxon>Acanthomorphata</taxon>
        <taxon>Carangaria</taxon>
        <taxon>Carangaria incertae sedis</taxon>
        <taxon>Centropomidae</taxon>
        <taxon>Lates</taxon>
    </lineage>
</organism>
<feature type="region of interest" description="Disordered" evidence="9">
    <location>
        <begin position="1"/>
        <end position="20"/>
    </location>
</feature>
<keyword evidence="7" id="KW-0325">Glycoprotein</keyword>
<keyword evidence="2" id="KW-0964">Secreted</keyword>
<accession>A0A4W6BL54</accession>
<dbReference type="PANTHER" id="PTHR23097:SF116">
    <property type="entry name" value="TUMOR NECROSIS FACTOR RECEPTOR SUPERFAMILY MEMBER 6B"/>
    <property type="match status" value="1"/>
</dbReference>
<keyword evidence="12" id="KW-1185">Reference proteome</keyword>
<dbReference type="Gene3D" id="2.10.50.10">
    <property type="entry name" value="Tumor Necrosis Factor Receptor, subunit A, domain 2"/>
    <property type="match status" value="3"/>
</dbReference>
<dbReference type="GO" id="GO:0005576">
    <property type="term" value="C:extracellular region"/>
    <property type="evidence" value="ECO:0007669"/>
    <property type="project" value="UniProtKB-SubCell"/>
</dbReference>